<dbReference type="InterPro" id="IPR013830">
    <property type="entry name" value="SGNH_hydro"/>
</dbReference>
<organism evidence="3 4">
    <name type="scientific">Cellulomonas soli</name>
    <dbReference type="NCBI Taxonomy" id="931535"/>
    <lineage>
        <taxon>Bacteria</taxon>
        <taxon>Bacillati</taxon>
        <taxon>Actinomycetota</taxon>
        <taxon>Actinomycetes</taxon>
        <taxon>Micrococcales</taxon>
        <taxon>Cellulomonadaceae</taxon>
        <taxon>Cellulomonas</taxon>
    </lineage>
</organism>
<dbReference type="InterPro" id="IPR053140">
    <property type="entry name" value="GDSL_Rv0518-like"/>
</dbReference>
<feature type="domain" description="SGNH hydrolase-type esterase" evidence="2">
    <location>
        <begin position="14"/>
        <end position="203"/>
    </location>
</feature>
<dbReference type="Proteomes" id="UP000321798">
    <property type="component" value="Unassembled WGS sequence"/>
</dbReference>
<dbReference type="EMBL" id="BKAL01000008">
    <property type="protein sequence ID" value="GEP69712.1"/>
    <property type="molecule type" value="Genomic_DNA"/>
</dbReference>
<dbReference type="InterPro" id="IPR036514">
    <property type="entry name" value="SGNH_hydro_sf"/>
</dbReference>
<dbReference type="CDD" id="cd01832">
    <property type="entry name" value="SGNH_hydrolase_like_1"/>
    <property type="match status" value="1"/>
</dbReference>
<protein>
    <submittedName>
        <fullName evidence="3">SGNH hydrolase</fullName>
    </submittedName>
</protein>
<keyword evidence="3" id="KW-0378">Hydrolase</keyword>
<dbReference type="GO" id="GO:0016787">
    <property type="term" value="F:hydrolase activity"/>
    <property type="evidence" value="ECO:0007669"/>
    <property type="project" value="UniProtKB-KW"/>
</dbReference>
<reference evidence="3 4" key="1">
    <citation type="submission" date="2019-07" db="EMBL/GenBank/DDBJ databases">
        <title>Whole genome shotgun sequence of Cellulomonas soli NBRC 109434.</title>
        <authorList>
            <person name="Hosoyama A."/>
            <person name="Uohara A."/>
            <person name="Ohji S."/>
            <person name="Ichikawa N."/>
        </authorList>
    </citation>
    <scope>NUCLEOTIDE SEQUENCE [LARGE SCALE GENOMIC DNA]</scope>
    <source>
        <strain evidence="3 4">NBRC 109434</strain>
    </source>
</reference>
<dbReference type="OrthoDB" id="3465773at2"/>
<dbReference type="RefSeq" id="WP_146953690.1">
    <property type="nucleotide sequence ID" value="NZ_BAABBJ010000001.1"/>
</dbReference>
<evidence type="ECO:0000313" key="3">
    <source>
        <dbReference type="EMBL" id="GEP69712.1"/>
    </source>
</evidence>
<name>A0A512PEY8_9CELL</name>
<sequence length="283" mass="30803">MLDGGQVRWSRYVAIGDSFSEGLWDAPGHPAGPHIPLPPADAPLRGWADQLAMHLSQRRTAAGQPPLEYANLAIRGRLLRPILREQVPVALDLRPDLVSLVGGGNDILRPSVDVDRLARDLEAGVARLRAAGIDVLLGTGMDAAGSPLVRATRARVGVFNAHVWSIARRHGAYVLDLWGMRSLSDWRMWSDDRIHLTKDGHARVAQAALVGLGLAPDVPDWDEPPAPLPPVPRLAQVRDDARWAKVHLYPWATRRLHGTSSGAARTAKRPEATPVEVEPAREA</sequence>
<evidence type="ECO:0000256" key="1">
    <source>
        <dbReference type="SAM" id="MobiDB-lite"/>
    </source>
</evidence>
<dbReference type="PANTHER" id="PTHR43784">
    <property type="entry name" value="GDSL-LIKE LIPASE/ACYLHYDROLASE, PUTATIVE (AFU_ORTHOLOGUE AFUA_2G00820)-RELATED"/>
    <property type="match status" value="1"/>
</dbReference>
<evidence type="ECO:0000313" key="4">
    <source>
        <dbReference type="Proteomes" id="UP000321798"/>
    </source>
</evidence>
<evidence type="ECO:0000259" key="2">
    <source>
        <dbReference type="Pfam" id="PF13472"/>
    </source>
</evidence>
<feature type="region of interest" description="Disordered" evidence="1">
    <location>
        <begin position="258"/>
        <end position="283"/>
    </location>
</feature>
<dbReference type="SUPFAM" id="SSF52266">
    <property type="entry name" value="SGNH hydrolase"/>
    <property type="match status" value="1"/>
</dbReference>
<dbReference type="Pfam" id="PF13472">
    <property type="entry name" value="Lipase_GDSL_2"/>
    <property type="match status" value="1"/>
</dbReference>
<accession>A0A512PEY8</accession>
<dbReference type="Gene3D" id="3.40.50.1110">
    <property type="entry name" value="SGNH hydrolase"/>
    <property type="match status" value="1"/>
</dbReference>
<dbReference type="AlphaFoldDB" id="A0A512PEY8"/>
<comment type="caution">
    <text evidence="3">The sequence shown here is derived from an EMBL/GenBank/DDBJ whole genome shotgun (WGS) entry which is preliminary data.</text>
</comment>
<proteinExistence type="predicted"/>
<keyword evidence="4" id="KW-1185">Reference proteome</keyword>
<dbReference type="PANTHER" id="PTHR43784:SF2">
    <property type="entry name" value="GDSL-LIKE LIPASE_ACYLHYDROLASE, PUTATIVE (AFU_ORTHOLOGUE AFUA_2G00820)-RELATED"/>
    <property type="match status" value="1"/>
</dbReference>
<gene>
    <name evidence="3" type="ORF">CSO01_24270</name>
</gene>